<dbReference type="EMBL" id="JAPZVI010000013">
    <property type="protein sequence ID" value="MCZ8403159.1"/>
    <property type="molecule type" value="Genomic_DNA"/>
</dbReference>
<keyword evidence="1" id="KW-0812">Transmembrane</keyword>
<protein>
    <submittedName>
        <fullName evidence="2">Uncharacterized protein</fullName>
    </submittedName>
</protein>
<evidence type="ECO:0000256" key="1">
    <source>
        <dbReference type="SAM" id="Phobius"/>
    </source>
</evidence>
<name>A0A9X3R5L8_ALCXX</name>
<dbReference type="Proteomes" id="UP001141992">
    <property type="component" value="Unassembled WGS sequence"/>
</dbReference>
<accession>A0A9X3R5L8</accession>
<feature type="transmembrane region" description="Helical" evidence="1">
    <location>
        <begin position="7"/>
        <end position="27"/>
    </location>
</feature>
<dbReference type="RefSeq" id="WP_054437522.1">
    <property type="nucleotide sequence ID" value="NZ_CYTI01000003.1"/>
</dbReference>
<keyword evidence="1" id="KW-1133">Transmembrane helix</keyword>
<gene>
    <name evidence="2" type="ORF">O9570_17030</name>
</gene>
<proteinExistence type="predicted"/>
<organism evidence="2 3">
    <name type="scientific">Alcaligenes xylosoxydans xylosoxydans</name>
    <name type="common">Achromobacter xylosoxidans</name>
    <dbReference type="NCBI Taxonomy" id="85698"/>
    <lineage>
        <taxon>Bacteria</taxon>
        <taxon>Pseudomonadati</taxon>
        <taxon>Pseudomonadota</taxon>
        <taxon>Betaproteobacteria</taxon>
        <taxon>Burkholderiales</taxon>
        <taxon>Alcaligenaceae</taxon>
        <taxon>Achromobacter</taxon>
    </lineage>
</organism>
<keyword evidence="1" id="KW-0472">Membrane</keyword>
<sequence length="63" mass="6983">MTRYRALRLLGCGWFTATIVAGVNWLFGVPANEVRFMNVVIEVNGWGSPASPVENDELKDRSA</sequence>
<comment type="caution">
    <text evidence="2">The sequence shown here is derived from an EMBL/GenBank/DDBJ whole genome shotgun (WGS) entry which is preliminary data.</text>
</comment>
<evidence type="ECO:0000313" key="2">
    <source>
        <dbReference type="EMBL" id="MCZ8403159.1"/>
    </source>
</evidence>
<evidence type="ECO:0000313" key="3">
    <source>
        <dbReference type="Proteomes" id="UP001141992"/>
    </source>
</evidence>
<reference evidence="2" key="1">
    <citation type="submission" date="2022-12" db="EMBL/GenBank/DDBJ databases">
        <authorList>
            <person name="Voronina O.L."/>
            <person name="Kunda M.S."/>
            <person name="Ryzhova N."/>
            <person name="Aksenova E.I."/>
        </authorList>
    </citation>
    <scope>NUCLEOTIDE SEQUENCE</scope>
    <source>
        <strain evidence="2">SCCH136:Ach223948</strain>
    </source>
</reference>
<dbReference type="AlphaFoldDB" id="A0A9X3R5L8"/>